<name>A0A6V7DDL3_9XANT</name>
<protein>
    <submittedName>
        <fullName evidence="1">Uncharacterized protein</fullName>
    </submittedName>
</protein>
<gene>
    <name evidence="1" type="ORF">CFBP7900_20230</name>
</gene>
<organism evidence="1 2">
    <name type="scientific">Xanthomonas hortorum pv. carotae</name>
    <dbReference type="NCBI Taxonomy" id="487904"/>
    <lineage>
        <taxon>Bacteria</taxon>
        <taxon>Pseudomonadati</taxon>
        <taxon>Pseudomonadota</taxon>
        <taxon>Gammaproteobacteria</taxon>
        <taxon>Lysobacterales</taxon>
        <taxon>Lysobacteraceae</taxon>
        <taxon>Xanthomonas</taxon>
    </lineage>
</organism>
<dbReference type="Proteomes" id="UP000587508">
    <property type="component" value="Unassembled WGS sequence"/>
</dbReference>
<proteinExistence type="predicted"/>
<evidence type="ECO:0000313" key="2">
    <source>
        <dbReference type="Proteomes" id="UP000587508"/>
    </source>
</evidence>
<reference evidence="1 2" key="1">
    <citation type="submission" date="2020-07" db="EMBL/GenBank/DDBJ databases">
        <authorList>
            <person name="Pothier F. J."/>
        </authorList>
    </citation>
    <scope>NUCLEOTIDE SEQUENCE [LARGE SCALE GENOMIC DNA]</scope>
    <source>
        <strain evidence="1 2">CFBP 7900</strain>
    </source>
</reference>
<evidence type="ECO:0000313" key="1">
    <source>
        <dbReference type="EMBL" id="CAD0332590.1"/>
    </source>
</evidence>
<dbReference type="EMBL" id="CAJDKC010000003">
    <property type="protein sequence ID" value="CAD0332581.1"/>
    <property type="molecule type" value="Genomic_DNA"/>
</dbReference>
<comment type="caution">
    <text evidence="1">The sequence shown here is derived from an EMBL/GenBank/DDBJ whole genome shotgun (WGS) entry which is preliminary data.</text>
</comment>
<dbReference type="EMBL" id="CAJDKC010000003">
    <property type="protein sequence ID" value="CAD0332590.1"/>
    <property type="molecule type" value="Genomic_DNA"/>
</dbReference>
<dbReference type="AlphaFoldDB" id="A0A6V7DDL3"/>
<accession>A0A6V7DDL3</accession>
<sequence length="45" mass="4714">MDVLAACPASGEGTAPSISRVHGCEQCTQRGLKHTQIGESGNTEW</sequence>